<keyword evidence="1" id="KW-0521">NADP</keyword>
<dbReference type="RefSeq" id="WP_010970252.1">
    <property type="nucleotide sequence ID" value="NZ_BJNJ01000067.1"/>
</dbReference>
<feature type="domain" description="D-isomer specific 2-hydroxyacid dehydrogenase catalytic" evidence="5">
    <location>
        <begin position="15"/>
        <end position="310"/>
    </location>
</feature>
<dbReference type="CDD" id="cd12156">
    <property type="entry name" value="HPPR"/>
    <property type="match status" value="1"/>
</dbReference>
<dbReference type="InterPro" id="IPR006139">
    <property type="entry name" value="D-isomer_2_OHA_DH_cat_dom"/>
</dbReference>
<dbReference type="Pfam" id="PF02826">
    <property type="entry name" value="2-Hacid_dh_C"/>
    <property type="match status" value="1"/>
</dbReference>
<sequence length="322" mass="34239">MSRPRILVPGKINPRVLERLPEMFETVRIERADAALVTADMRDVSGIAVSGKLPVPLMDAFPSLEIVANFGVGYDGVDVSRAAARGIVVTNTPDVLTEEVADTAIGLLLNTLRLLPQAEQWLRQGRWVREGAFPLSPLSLRGRTVGLFGLGRIGLAIARRLEAFGVSIAYHTRTPREGLGFTYHPTLVGMAEAVDTLIVIVPGTASTLKAVNADVLSALGPKGVLINVGRGSTVDEAALVTALQNGTIAGAGLDVFENEPNVPEALLSFPNVSLLPHVASASVVTRNAMSDLVVDNLKAWFSTGEALTPVAETPFRRRAIQN</sequence>
<evidence type="ECO:0000313" key="7">
    <source>
        <dbReference type="EMBL" id="MQW31495.1"/>
    </source>
</evidence>
<dbReference type="PANTHER" id="PTHR10996">
    <property type="entry name" value="2-HYDROXYACID DEHYDROGENASE-RELATED"/>
    <property type="match status" value="1"/>
</dbReference>
<accession>A0AAW9TH24</accession>
<dbReference type="KEGG" id="smer:DU99_15815"/>
<dbReference type="InterPro" id="IPR036291">
    <property type="entry name" value="NAD(P)-bd_dom_sf"/>
</dbReference>
<evidence type="ECO:0000259" key="5">
    <source>
        <dbReference type="Pfam" id="PF00389"/>
    </source>
</evidence>
<evidence type="ECO:0000256" key="1">
    <source>
        <dbReference type="ARBA" id="ARBA00022857"/>
    </source>
</evidence>
<evidence type="ECO:0000256" key="2">
    <source>
        <dbReference type="ARBA" id="ARBA00023002"/>
    </source>
</evidence>
<dbReference type="GO" id="GO:0051287">
    <property type="term" value="F:NAD binding"/>
    <property type="evidence" value="ECO:0007669"/>
    <property type="project" value="InterPro"/>
</dbReference>
<dbReference type="GO" id="GO:0030267">
    <property type="term" value="F:glyoxylate reductase (NADPH) activity"/>
    <property type="evidence" value="ECO:0007669"/>
    <property type="project" value="TreeGrafter"/>
</dbReference>
<proteinExistence type="inferred from homology"/>
<comment type="caution">
    <text evidence="7">The sequence shown here is derived from an EMBL/GenBank/DDBJ whole genome shotgun (WGS) entry which is preliminary data.</text>
</comment>
<dbReference type="SMR" id="A0AAW9TH24"/>
<keyword evidence="2 4" id="KW-0560">Oxidoreductase</keyword>
<dbReference type="Proteomes" id="UP000429484">
    <property type="component" value="Unassembled WGS sequence"/>
</dbReference>
<dbReference type="InterPro" id="IPR050223">
    <property type="entry name" value="D-isomer_2-hydroxyacid_DH"/>
</dbReference>
<dbReference type="Gene3D" id="3.40.50.720">
    <property type="entry name" value="NAD(P)-binding Rossmann-like Domain"/>
    <property type="match status" value="2"/>
</dbReference>
<name>A0AAW9TH24_RHIML</name>
<dbReference type="EMBL" id="WISR01000017">
    <property type="protein sequence ID" value="MQW31495.1"/>
    <property type="molecule type" value="Genomic_DNA"/>
</dbReference>
<dbReference type="GO" id="GO:0016618">
    <property type="term" value="F:hydroxypyruvate reductase [NAD(P)H] activity"/>
    <property type="evidence" value="ECO:0007669"/>
    <property type="project" value="TreeGrafter"/>
</dbReference>
<evidence type="ECO:0000259" key="6">
    <source>
        <dbReference type="Pfam" id="PF02826"/>
    </source>
</evidence>
<dbReference type="InterPro" id="IPR006140">
    <property type="entry name" value="D-isomer_DH_NAD-bd"/>
</dbReference>
<dbReference type="AlphaFoldDB" id="A0AAW9TH24"/>
<comment type="similarity">
    <text evidence="4">Belongs to the D-isomer specific 2-hydroxyacid dehydrogenase family.</text>
</comment>
<evidence type="ECO:0000256" key="4">
    <source>
        <dbReference type="RuleBase" id="RU003719"/>
    </source>
</evidence>
<feature type="domain" description="D-isomer specific 2-hydroxyacid dehydrogenase NAD-binding" evidence="6">
    <location>
        <begin position="105"/>
        <end position="279"/>
    </location>
</feature>
<dbReference type="FunFam" id="3.40.50.720:FF:000213">
    <property type="entry name" value="Putative 2-hydroxyacid dehydrogenase"/>
    <property type="match status" value="1"/>
</dbReference>
<dbReference type="SUPFAM" id="SSF51735">
    <property type="entry name" value="NAD(P)-binding Rossmann-fold domains"/>
    <property type="match status" value="1"/>
</dbReference>
<protein>
    <submittedName>
        <fullName evidence="7">2-hydroxyacid dehydrogenase</fullName>
    </submittedName>
</protein>
<dbReference type="PANTHER" id="PTHR10996:SF178">
    <property type="entry name" value="2-HYDROXYACID DEHYDROGENASE YGL185C-RELATED"/>
    <property type="match status" value="1"/>
</dbReference>
<reference evidence="7 8" key="1">
    <citation type="journal article" date="2013" name="Genome Biol.">
        <title>Comparative genomics of the core and accessory genomes of 48 Sinorhizobium strains comprising five genospecies.</title>
        <authorList>
            <person name="Sugawara M."/>
            <person name="Epstein B."/>
            <person name="Badgley B.D."/>
            <person name="Unno T."/>
            <person name="Xu L."/>
            <person name="Reese J."/>
            <person name="Gyaneshwar P."/>
            <person name="Denny R."/>
            <person name="Mudge J."/>
            <person name="Bharti A.K."/>
            <person name="Farmer A.D."/>
            <person name="May G.D."/>
            <person name="Woodward J.E."/>
            <person name="Medigue C."/>
            <person name="Vallenet D."/>
            <person name="Lajus A."/>
            <person name="Rouy Z."/>
            <person name="Martinez-Vaz B."/>
            <person name="Tiffin P."/>
            <person name="Young N.D."/>
            <person name="Sadowsky M.J."/>
        </authorList>
    </citation>
    <scope>NUCLEOTIDE SEQUENCE [LARGE SCALE GENOMIC DNA]</scope>
    <source>
        <strain evidence="7 8">N6B1</strain>
    </source>
</reference>
<evidence type="ECO:0000256" key="3">
    <source>
        <dbReference type="ARBA" id="ARBA00023027"/>
    </source>
</evidence>
<dbReference type="SUPFAM" id="SSF52283">
    <property type="entry name" value="Formate/glycerate dehydrogenase catalytic domain-like"/>
    <property type="match status" value="1"/>
</dbReference>
<gene>
    <name evidence="7" type="ORF">GHK53_01125</name>
</gene>
<organism evidence="7 8">
    <name type="scientific">Rhizobium meliloti</name>
    <name type="common">Ensifer meliloti</name>
    <name type="synonym">Sinorhizobium meliloti</name>
    <dbReference type="NCBI Taxonomy" id="382"/>
    <lineage>
        <taxon>Bacteria</taxon>
        <taxon>Pseudomonadati</taxon>
        <taxon>Pseudomonadota</taxon>
        <taxon>Alphaproteobacteria</taxon>
        <taxon>Hyphomicrobiales</taxon>
        <taxon>Rhizobiaceae</taxon>
        <taxon>Sinorhizobium/Ensifer group</taxon>
        <taxon>Sinorhizobium</taxon>
    </lineage>
</organism>
<keyword evidence="3" id="KW-0520">NAD</keyword>
<dbReference type="GO" id="GO:0005829">
    <property type="term" value="C:cytosol"/>
    <property type="evidence" value="ECO:0007669"/>
    <property type="project" value="TreeGrafter"/>
</dbReference>
<dbReference type="Pfam" id="PF00389">
    <property type="entry name" value="2-Hacid_dh"/>
    <property type="match status" value="1"/>
</dbReference>
<evidence type="ECO:0000313" key="8">
    <source>
        <dbReference type="Proteomes" id="UP000429484"/>
    </source>
</evidence>